<comment type="caution">
    <text evidence="2">The sequence shown here is derived from an EMBL/GenBank/DDBJ whole genome shotgun (WGS) entry which is preliminary data.</text>
</comment>
<organism evidence="2 3">
    <name type="scientific">Halocatena marina</name>
    <dbReference type="NCBI Taxonomy" id="2934937"/>
    <lineage>
        <taxon>Archaea</taxon>
        <taxon>Methanobacteriati</taxon>
        <taxon>Methanobacteriota</taxon>
        <taxon>Stenosarchaea group</taxon>
        <taxon>Halobacteria</taxon>
        <taxon>Halobacteriales</taxon>
        <taxon>Natronomonadaceae</taxon>
        <taxon>Halocatena</taxon>
    </lineage>
</organism>
<keyword evidence="1" id="KW-0472">Membrane</keyword>
<feature type="transmembrane region" description="Helical" evidence="1">
    <location>
        <begin position="47"/>
        <end position="64"/>
    </location>
</feature>
<accession>A0ABD5YW53</accession>
<protein>
    <submittedName>
        <fullName evidence="2">Uncharacterized protein</fullName>
    </submittedName>
</protein>
<reference evidence="2 3" key="1">
    <citation type="journal article" date="2019" name="Int. J. Syst. Evol. Microbiol.">
        <title>The Global Catalogue of Microorganisms (GCM) 10K type strain sequencing project: providing services to taxonomists for standard genome sequencing and annotation.</title>
        <authorList>
            <consortium name="The Broad Institute Genomics Platform"/>
            <consortium name="The Broad Institute Genome Sequencing Center for Infectious Disease"/>
            <person name="Wu L."/>
            <person name="Ma J."/>
        </authorList>
    </citation>
    <scope>NUCLEOTIDE SEQUENCE [LARGE SCALE GENOMIC DNA]</scope>
    <source>
        <strain evidence="2 3">RDMS1</strain>
    </source>
</reference>
<proteinExistence type="predicted"/>
<dbReference type="RefSeq" id="WP_248909976.1">
    <property type="nucleotide sequence ID" value="NZ_CP109980.1"/>
</dbReference>
<gene>
    <name evidence="2" type="ORF">ACFQL7_21625</name>
</gene>
<sequence length="104" mass="11675">MIQKGPKSDSESWFRRWLLRPDILVIFLLLIVPFGLAAAIESSITSLLAVPGYFVLIGFTAITTPMLPSGFLGTPWFFALSGVWFYFIAALTATILRHLWRLLS</sequence>
<feature type="transmembrane region" description="Helical" evidence="1">
    <location>
        <begin position="76"/>
        <end position="96"/>
    </location>
</feature>
<evidence type="ECO:0000256" key="1">
    <source>
        <dbReference type="SAM" id="Phobius"/>
    </source>
</evidence>
<feature type="transmembrane region" description="Helical" evidence="1">
    <location>
        <begin position="23"/>
        <end position="40"/>
    </location>
</feature>
<dbReference type="AlphaFoldDB" id="A0ABD5YW53"/>
<dbReference type="GeneID" id="76201826"/>
<evidence type="ECO:0000313" key="2">
    <source>
        <dbReference type="EMBL" id="MFC7192152.1"/>
    </source>
</evidence>
<evidence type="ECO:0000313" key="3">
    <source>
        <dbReference type="Proteomes" id="UP001596417"/>
    </source>
</evidence>
<keyword evidence="1" id="KW-0812">Transmembrane</keyword>
<dbReference type="EMBL" id="JBHTAX010000004">
    <property type="protein sequence ID" value="MFC7192152.1"/>
    <property type="molecule type" value="Genomic_DNA"/>
</dbReference>
<keyword evidence="3" id="KW-1185">Reference proteome</keyword>
<keyword evidence="1" id="KW-1133">Transmembrane helix</keyword>
<dbReference type="Proteomes" id="UP001596417">
    <property type="component" value="Unassembled WGS sequence"/>
</dbReference>
<name>A0ABD5YW53_9EURY</name>